<comment type="caution">
    <text evidence="1">The sequence shown here is derived from an EMBL/GenBank/DDBJ whole genome shotgun (WGS) entry which is preliminary data.</text>
</comment>
<dbReference type="Proteomes" id="UP000325081">
    <property type="component" value="Unassembled WGS sequence"/>
</dbReference>
<name>A0A5A7PJS1_STRAF</name>
<gene>
    <name evidence="1" type="ORF">STAS_08969</name>
</gene>
<dbReference type="EMBL" id="BKCP01004639">
    <property type="protein sequence ID" value="GER32878.1"/>
    <property type="molecule type" value="Genomic_DNA"/>
</dbReference>
<organism evidence="1 2">
    <name type="scientific">Striga asiatica</name>
    <name type="common">Asiatic witchweed</name>
    <name type="synonym">Buchnera asiatica</name>
    <dbReference type="NCBI Taxonomy" id="4170"/>
    <lineage>
        <taxon>Eukaryota</taxon>
        <taxon>Viridiplantae</taxon>
        <taxon>Streptophyta</taxon>
        <taxon>Embryophyta</taxon>
        <taxon>Tracheophyta</taxon>
        <taxon>Spermatophyta</taxon>
        <taxon>Magnoliopsida</taxon>
        <taxon>eudicotyledons</taxon>
        <taxon>Gunneridae</taxon>
        <taxon>Pentapetalae</taxon>
        <taxon>asterids</taxon>
        <taxon>lamiids</taxon>
        <taxon>Lamiales</taxon>
        <taxon>Orobanchaceae</taxon>
        <taxon>Buchnereae</taxon>
        <taxon>Striga</taxon>
    </lineage>
</organism>
<proteinExistence type="predicted"/>
<accession>A0A5A7PJS1</accession>
<evidence type="ECO:0000313" key="2">
    <source>
        <dbReference type="Proteomes" id="UP000325081"/>
    </source>
</evidence>
<evidence type="ECO:0000313" key="1">
    <source>
        <dbReference type="EMBL" id="GER32878.1"/>
    </source>
</evidence>
<keyword evidence="2" id="KW-1185">Reference proteome</keyword>
<sequence length="262" mass="29203">MAAGAANHRTYAGHYAAGAVLVRSDLNQAADFIGEGKRGVKLTRTSTIRVSDVVVSAEDTGGEDLLEELLAPTKVMNRGEQGTHVILTQLHGHHHCSLRAFDVIHILTGHFLNKCGLIHNLILHNVVAYGFKYKLLHFLKPLFRQRSLSQKSPSIFFGRILVILFSLQDHMSTYLPNSRINLSFEYLSTHFTQSLFLCITLSHKFKQMQALDTTLDKSSRVFPPSKTKPLTGYSRMYEILTPPLVVIISFKGALSTGKDKAK</sequence>
<dbReference type="AlphaFoldDB" id="A0A5A7PJS1"/>
<reference evidence="2" key="1">
    <citation type="journal article" date="2019" name="Curr. Biol.">
        <title>Genome Sequence of Striga asiatica Provides Insight into the Evolution of Plant Parasitism.</title>
        <authorList>
            <person name="Yoshida S."/>
            <person name="Kim S."/>
            <person name="Wafula E.K."/>
            <person name="Tanskanen J."/>
            <person name="Kim Y.M."/>
            <person name="Honaas L."/>
            <person name="Yang Z."/>
            <person name="Spallek T."/>
            <person name="Conn C.E."/>
            <person name="Ichihashi Y."/>
            <person name="Cheong K."/>
            <person name="Cui S."/>
            <person name="Der J.P."/>
            <person name="Gundlach H."/>
            <person name="Jiao Y."/>
            <person name="Hori C."/>
            <person name="Ishida J.K."/>
            <person name="Kasahara H."/>
            <person name="Kiba T."/>
            <person name="Kim M.S."/>
            <person name="Koo N."/>
            <person name="Laohavisit A."/>
            <person name="Lee Y.H."/>
            <person name="Lumba S."/>
            <person name="McCourt P."/>
            <person name="Mortimer J.C."/>
            <person name="Mutuku J.M."/>
            <person name="Nomura T."/>
            <person name="Sasaki-Sekimoto Y."/>
            <person name="Seto Y."/>
            <person name="Wang Y."/>
            <person name="Wakatake T."/>
            <person name="Sakakibara H."/>
            <person name="Demura T."/>
            <person name="Yamaguchi S."/>
            <person name="Yoneyama K."/>
            <person name="Manabe R.I."/>
            <person name="Nelson D.C."/>
            <person name="Schulman A.H."/>
            <person name="Timko M.P."/>
            <person name="dePamphilis C.W."/>
            <person name="Choi D."/>
            <person name="Shirasu K."/>
        </authorList>
    </citation>
    <scope>NUCLEOTIDE SEQUENCE [LARGE SCALE GENOMIC DNA]</scope>
    <source>
        <strain evidence="2">cv. UVA1</strain>
    </source>
</reference>
<protein>
    <submittedName>
        <fullName evidence="1">Glutamine-dependent NAD(+) synthetase</fullName>
    </submittedName>
</protein>